<dbReference type="Pfam" id="PF00005">
    <property type="entry name" value="ABC_tran"/>
    <property type="match status" value="1"/>
</dbReference>
<dbReference type="AlphaFoldDB" id="A0A6N6MZB3"/>
<dbReference type="Proteomes" id="UP000438699">
    <property type="component" value="Unassembled WGS sequence"/>
</dbReference>
<dbReference type="PANTHER" id="PTHR43423">
    <property type="entry name" value="ABC TRANSPORTER I FAMILY MEMBER 17"/>
    <property type="match status" value="1"/>
</dbReference>
<dbReference type="InterPro" id="IPR003439">
    <property type="entry name" value="ABC_transporter-like_ATP-bd"/>
</dbReference>
<dbReference type="PANTHER" id="PTHR43423:SF1">
    <property type="entry name" value="ABC TRANSPORTER I FAMILY MEMBER 17"/>
    <property type="match status" value="1"/>
</dbReference>
<dbReference type="Gene3D" id="3.40.50.300">
    <property type="entry name" value="P-loop containing nucleotide triphosphate hydrolases"/>
    <property type="match status" value="1"/>
</dbReference>
<dbReference type="PROSITE" id="PS50893">
    <property type="entry name" value="ABC_TRANSPORTER_2"/>
    <property type="match status" value="1"/>
</dbReference>
<dbReference type="GO" id="GO:0005524">
    <property type="term" value="F:ATP binding"/>
    <property type="evidence" value="ECO:0007669"/>
    <property type="project" value="UniProtKB-KW"/>
</dbReference>
<keyword evidence="3 5" id="KW-0067">ATP-binding</keyword>
<dbReference type="SMART" id="SM00382">
    <property type="entry name" value="AAA"/>
    <property type="match status" value="1"/>
</dbReference>
<dbReference type="EMBL" id="WAIE01000009">
    <property type="protein sequence ID" value="KAB1438982.1"/>
    <property type="molecule type" value="Genomic_DNA"/>
</dbReference>
<accession>A0A6N6MZB3</accession>
<name>A0A6N6MZB3_9BACT</name>
<evidence type="ECO:0000256" key="1">
    <source>
        <dbReference type="ARBA" id="ARBA00022448"/>
    </source>
</evidence>
<reference evidence="5 6" key="1">
    <citation type="journal article" date="2017" name="Int. J. Syst. Evol. Microbiol.">
        <title>Desulfovibrio senegalensis sp. nov., a mesophilic sulfate reducer isolated from marine sediment.</title>
        <authorList>
            <person name="Thioye A."/>
            <person name="Gam Z.B.A."/>
            <person name="Mbengue M."/>
            <person name="Cayol J.L."/>
            <person name="Joseph-Bartoli M."/>
            <person name="Toure-Kane C."/>
            <person name="Labat M."/>
        </authorList>
    </citation>
    <scope>NUCLEOTIDE SEQUENCE [LARGE SCALE GENOMIC DNA]</scope>
    <source>
        <strain evidence="5 6">DSM 101509</strain>
    </source>
</reference>
<keyword evidence="1" id="KW-0813">Transport</keyword>
<comment type="caution">
    <text evidence="5">The sequence shown here is derived from an EMBL/GenBank/DDBJ whole genome shotgun (WGS) entry which is preliminary data.</text>
</comment>
<dbReference type="RefSeq" id="WP_151151952.1">
    <property type="nucleotide sequence ID" value="NZ_WAIE01000009.1"/>
</dbReference>
<evidence type="ECO:0000313" key="5">
    <source>
        <dbReference type="EMBL" id="KAB1438982.1"/>
    </source>
</evidence>
<dbReference type="OrthoDB" id="9809450at2"/>
<dbReference type="CDD" id="cd03228">
    <property type="entry name" value="ABCC_MRP_Like"/>
    <property type="match status" value="1"/>
</dbReference>
<evidence type="ECO:0000313" key="6">
    <source>
        <dbReference type="Proteomes" id="UP000438699"/>
    </source>
</evidence>
<dbReference type="InterPro" id="IPR017871">
    <property type="entry name" value="ABC_transporter-like_CS"/>
</dbReference>
<organism evidence="5 6">
    <name type="scientific">Pseudodesulfovibrio senegalensis</name>
    <dbReference type="NCBI Taxonomy" id="1721087"/>
    <lineage>
        <taxon>Bacteria</taxon>
        <taxon>Pseudomonadati</taxon>
        <taxon>Thermodesulfobacteriota</taxon>
        <taxon>Desulfovibrionia</taxon>
        <taxon>Desulfovibrionales</taxon>
        <taxon>Desulfovibrionaceae</taxon>
    </lineage>
</organism>
<dbReference type="SUPFAM" id="SSF52540">
    <property type="entry name" value="P-loop containing nucleoside triphosphate hydrolases"/>
    <property type="match status" value="1"/>
</dbReference>
<evidence type="ECO:0000256" key="2">
    <source>
        <dbReference type="ARBA" id="ARBA00022741"/>
    </source>
</evidence>
<proteinExistence type="predicted"/>
<dbReference type="GO" id="GO:0016887">
    <property type="term" value="F:ATP hydrolysis activity"/>
    <property type="evidence" value="ECO:0007669"/>
    <property type="project" value="InterPro"/>
</dbReference>
<sequence length="217" mass="23478">MTLRLHAVTFAYPDAHPVLENADLTIDTGQFLLVRGASGAGKSTLLRLLCRMELPVSGHLSLDETPYEDIDPTILRRRVAHVQQTPTLIQGAVRDNLLLPYRLKANADLPVPDEATMRAAMDDFLLESVDLGHNAADLSVGQAQRVCLLRTLLLSPEVLLMDEPTSALDPDSASVVLDAARKQHDKGTTVILVSHSETVPHGITGTITLADRKAVLA</sequence>
<protein>
    <submittedName>
        <fullName evidence="5">ATP-binding cassette domain-containing protein</fullName>
    </submittedName>
</protein>
<dbReference type="InterPro" id="IPR027417">
    <property type="entry name" value="P-loop_NTPase"/>
</dbReference>
<evidence type="ECO:0000259" key="4">
    <source>
        <dbReference type="PROSITE" id="PS50893"/>
    </source>
</evidence>
<gene>
    <name evidence="5" type="ORF">F8A88_14765</name>
</gene>
<keyword evidence="6" id="KW-1185">Reference proteome</keyword>
<dbReference type="InterPro" id="IPR003593">
    <property type="entry name" value="AAA+_ATPase"/>
</dbReference>
<dbReference type="PROSITE" id="PS00211">
    <property type="entry name" value="ABC_TRANSPORTER_1"/>
    <property type="match status" value="1"/>
</dbReference>
<feature type="domain" description="ABC transporter" evidence="4">
    <location>
        <begin position="3"/>
        <end position="217"/>
    </location>
</feature>
<keyword evidence="2" id="KW-0547">Nucleotide-binding</keyword>
<evidence type="ECO:0000256" key="3">
    <source>
        <dbReference type="ARBA" id="ARBA00022840"/>
    </source>
</evidence>